<dbReference type="Proteomes" id="UP001497535">
    <property type="component" value="Unassembled WGS sequence"/>
</dbReference>
<evidence type="ECO:0000313" key="1">
    <source>
        <dbReference type="EMBL" id="CAK5097234.1"/>
    </source>
</evidence>
<sequence>MSNNFKIILFLTINLFIYLSINFIESRNILNKKGQKLFLNKKREILKNSTKIKKSEERNEEFFIDYAMLSYKDIYDDAIYYFHDNCYYEEEKFEEYCYMDKMSTPINARFDDNLYDVEFFVNELVDSQGNTIVNISRDTTFTLYYMFFRNIIQGNKKDITKISNVLDAHYDISRYYLDGLCNDTKIKRNQLGLKFNNANITINFDGSDLSGYSNLSAIKSELEVGKIALPGSRVWIFS</sequence>
<accession>A0ACB1AQJ3</accession>
<dbReference type="EMBL" id="CAVMJV010000101">
    <property type="protein sequence ID" value="CAK5097234.1"/>
    <property type="molecule type" value="Genomic_DNA"/>
</dbReference>
<keyword evidence="2" id="KW-1185">Reference proteome</keyword>
<protein>
    <submittedName>
        <fullName evidence="1">Uncharacterized protein</fullName>
    </submittedName>
</protein>
<reference evidence="1" key="1">
    <citation type="submission" date="2023-11" db="EMBL/GenBank/DDBJ databases">
        <authorList>
            <person name="Poullet M."/>
        </authorList>
    </citation>
    <scope>NUCLEOTIDE SEQUENCE</scope>
    <source>
        <strain evidence="1">E1834</strain>
    </source>
</reference>
<proteinExistence type="predicted"/>
<name>A0ACB1AQJ3_MELEN</name>
<gene>
    <name evidence="1" type="ORF">MENTE1834_LOCUS41340</name>
</gene>
<evidence type="ECO:0000313" key="2">
    <source>
        <dbReference type="Proteomes" id="UP001497535"/>
    </source>
</evidence>
<organism evidence="1 2">
    <name type="scientific">Meloidogyne enterolobii</name>
    <name type="common">Root-knot nematode worm</name>
    <name type="synonym">Meloidogyne mayaguensis</name>
    <dbReference type="NCBI Taxonomy" id="390850"/>
    <lineage>
        <taxon>Eukaryota</taxon>
        <taxon>Metazoa</taxon>
        <taxon>Ecdysozoa</taxon>
        <taxon>Nematoda</taxon>
        <taxon>Chromadorea</taxon>
        <taxon>Rhabditida</taxon>
        <taxon>Tylenchina</taxon>
        <taxon>Tylenchomorpha</taxon>
        <taxon>Tylenchoidea</taxon>
        <taxon>Meloidogynidae</taxon>
        <taxon>Meloidogyninae</taxon>
        <taxon>Meloidogyne</taxon>
    </lineage>
</organism>
<comment type="caution">
    <text evidence="1">The sequence shown here is derived from an EMBL/GenBank/DDBJ whole genome shotgun (WGS) entry which is preliminary data.</text>
</comment>